<feature type="transmembrane region" description="Helical" evidence="7">
    <location>
        <begin position="371"/>
        <end position="388"/>
    </location>
</feature>
<dbReference type="Proteomes" id="UP000319828">
    <property type="component" value="Unassembled WGS sequence"/>
</dbReference>
<comment type="subcellular location">
    <subcellularLocation>
        <location evidence="1">Membrane</location>
        <topology evidence="1">Multi-pass membrane protein</topology>
    </subcellularLocation>
</comment>
<dbReference type="PANTHER" id="PTHR11819">
    <property type="entry name" value="SOLUTE CARRIER FAMILY 5"/>
    <property type="match status" value="1"/>
</dbReference>
<dbReference type="EMBL" id="BSPV01000008">
    <property type="protein sequence ID" value="GLT15279.1"/>
    <property type="molecule type" value="Genomic_DNA"/>
</dbReference>
<dbReference type="AlphaFoldDB" id="A0A557NZV0"/>
<reference evidence="11" key="2">
    <citation type="journal article" date="2019" name="Int. J. Syst. Evol. Microbiol.">
        <title>The Global Catalogue of Microorganisms (GCM) 10K type strain sequencing project: providing services to taxonomists for standard genome sequencing and annotation.</title>
        <authorList>
            <consortium name="The Broad Institute Genomics Platform"/>
            <consortium name="The Broad Institute Genome Sequencing Center for Infectious Disease"/>
            <person name="Wu L."/>
            <person name="Ma J."/>
        </authorList>
    </citation>
    <scope>NUCLEOTIDE SEQUENCE [LARGE SCALE GENOMIC DNA]</scope>
    <source>
        <strain evidence="11">NBRC 111146</strain>
    </source>
</reference>
<comment type="similarity">
    <text evidence="2 6">Belongs to the sodium:solute symporter (SSF) (TC 2.A.21) family.</text>
</comment>
<evidence type="ECO:0000256" key="4">
    <source>
        <dbReference type="ARBA" id="ARBA00022989"/>
    </source>
</evidence>
<evidence type="ECO:0000313" key="11">
    <source>
        <dbReference type="Proteomes" id="UP001157156"/>
    </source>
</evidence>
<proteinExistence type="inferred from homology"/>
<dbReference type="RefSeq" id="WP_089123643.1">
    <property type="nucleotide sequence ID" value="NZ_BSPV01000008.1"/>
</dbReference>
<feature type="transmembrane region" description="Helical" evidence="7">
    <location>
        <begin position="181"/>
        <end position="201"/>
    </location>
</feature>
<sequence length="589" mass="65029">MDSLDISIIAGYFVFIIVAAFIFKRFAKTSSGFIRGGGAMMWWMAGATAFMTQFSAWTFTGAAAKAYEDGLAVLFLFWGNALGFFVAAMYFASRYRKLRVDTAMEVIRKRFGKTSEQVFTWLQFPLTTISAAIWLNGLAIFVAAVFHIDLYITIIGVGILVTFIAVSGGSWTVSATNVIQLVLLMAITLTVGAYALIYIGGPVELIEKSEIPSFMGTDINYWQIFVVWVVFIMAKQTMGTNNAMSCYRFLVTVNEKEARKAAWVAGLMFVIGPIMWFIPPWVTATMHVDLQTFYPNLGASANNAAYLFFIQNYMPQGVLGLVLAAMIAATIAPMTTALNRNAGIFVRNVYQSVINPEATETQQMRMSKISTLFNGVISIGAALLFASIKEYSFFDLMMLFGALLQMPLVIPSLLALVFVKTPDWSAWATLVVGLLVSCFMQFVFDVNWLLPLFSADAFTHRESVDLTVVAMLVAQIVISGGFFALSSLFYKEPQGVRKQELQLFYHNLATPISAQEEALVDGKQGAYLGRLSQVLGALIILVGVIFETGYDMLTFIVIGGLILWAGNHLYKSRLAIRQVTEETIISNGQ</sequence>
<dbReference type="PROSITE" id="PS50283">
    <property type="entry name" value="NA_SOLUT_SYMP_3"/>
    <property type="match status" value="1"/>
</dbReference>
<feature type="transmembrane region" description="Helical" evidence="7">
    <location>
        <begin position="71"/>
        <end position="92"/>
    </location>
</feature>
<dbReference type="Proteomes" id="UP001157156">
    <property type="component" value="Unassembled WGS sequence"/>
</dbReference>
<feature type="transmembrane region" description="Helical" evidence="7">
    <location>
        <begin position="6"/>
        <end position="27"/>
    </location>
</feature>
<reference evidence="8" key="4">
    <citation type="submission" date="2023-01" db="EMBL/GenBank/DDBJ databases">
        <title>Draft genome sequence of Vibrio algivorus strain NBRC 111146.</title>
        <authorList>
            <person name="Sun Q."/>
            <person name="Mori K."/>
        </authorList>
    </citation>
    <scope>NUCLEOTIDE SEQUENCE</scope>
    <source>
        <strain evidence="8">NBRC 111146</strain>
    </source>
</reference>
<evidence type="ECO:0000256" key="3">
    <source>
        <dbReference type="ARBA" id="ARBA00022692"/>
    </source>
</evidence>
<feature type="transmembrane region" description="Helical" evidence="7">
    <location>
        <begin position="150"/>
        <end position="169"/>
    </location>
</feature>
<feature type="transmembrane region" description="Helical" evidence="7">
    <location>
        <begin position="261"/>
        <end position="278"/>
    </location>
</feature>
<accession>A0A557NZV0</accession>
<dbReference type="GO" id="GO:0005886">
    <property type="term" value="C:plasma membrane"/>
    <property type="evidence" value="ECO:0007669"/>
    <property type="project" value="TreeGrafter"/>
</dbReference>
<reference evidence="8" key="1">
    <citation type="journal article" date="2014" name="Int. J. Syst. Evol. Microbiol.">
        <title>Complete genome of a new Firmicutes species belonging to the dominant human colonic microbiota ('Ruminococcus bicirculans') reveals two chromosomes and a selective capacity to utilize plant glucans.</title>
        <authorList>
            <consortium name="NISC Comparative Sequencing Program"/>
            <person name="Wegmann U."/>
            <person name="Louis P."/>
            <person name="Goesmann A."/>
            <person name="Henrissat B."/>
            <person name="Duncan S.H."/>
            <person name="Flint H.J."/>
        </authorList>
    </citation>
    <scope>NUCLEOTIDE SEQUENCE</scope>
    <source>
        <strain evidence="8">NBRC 111146</strain>
    </source>
</reference>
<keyword evidence="11" id="KW-1185">Reference proteome</keyword>
<evidence type="ECO:0000256" key="7">
    <source>
        <dbReference type="SAM" id="Phobius"/>
    </source>
</evidence>
<feature type="transmembrane region" description="Helical" evidence="7">
    <location>
        <begin position="118"/>
        <end position="144"/>
    </location>
</feature>
<feature type="transmembrane region" description="Helical" evidence="7">
    <location>
        <begin position="426"/>
        <end position="444"/>
    </location>
</feature>
<dbReference type="OrthoDB" id="9803348at2"/>
<dbReference type="PANTHER" id="PTHR11819:SF195">
    <property type="entry name" value="SODIUM_GLUCOSE COTRANSPORTER 4"/>
    <property type="match status" value="1"/>
</dbReference>
<feature type="transmembrane region" description="Helical" evidence="7">
    <location>
        <begin position="317"/>
        <end position="338"/>
    </location>
</feature>
<keyword evidence="5 7" id="KW-0472">Membrane</keyword>
<dbReference type="Gene3D" id="1.20.1730.10">
    <property type="entry name" value="Sodium/glucose cotransporter"/>
    <property type="match status" value="1"/>
</dbReference>
<dbReference type="GO" id="GO:0005412">
    <property type="term" value="F:D-glucose:sodium symporter activity"/>
    <property type="evidence" value="ECO:0007669"/>
    <property type="project" value="TreeGrafter"/>
</dbReference>
<reference evidence="9 10" key="3">
    <citation type="submission" date="2019-07" db="EMBL/GenBank/DDBJ databases">
        <title>The draft genome sequence of Vibrio algivorus M1486.</title>
        <authorList>
            <person name="Meng X."/>
        </authorList>
    </citation>
    <scope>NUCLEOTIDE SEQUENCE [LARGE SCALE GENOMIC DNA]</scope>
    <source>
        <strain evidence="9 10">M1486</strain>
    </source>
</reference>
<feature type="transmembrane region" description="Helical" evidence="7">
    <location>
        <begin position="39"/>
        <end position="59"/>
    </location>
</feature>
<name>A0A557NZV0_9VIBR</name>
<keyword evidence="4 7" id="KW-1133">Transmembrane helix</keyword>
<feature type="transmembrane region" description="Helical" evidence="7">
    <location>
        <begin position="552"/>
        <end position="570"/>
    </location>
</feature>
<gene>
    <name evidence="9" type="ORF">FOF44_14325</name>
    <name evidence="8" type="ORF">GCM10007931_22540</name>
</gene>
<evidence type="ECO:0000313" key="10">
    <source>
        <dbReference type="Proteomes" id="UP000319828"/>
    </source>
</evidence>
<dbReference type="InterPro" id="IPR038377">
    <property type="entry name" value="Na/Glc_symporter_sf"/>
</dbReference>
<comment type="caution">
    <text evidence="9">The sequence shown here is derived from an EMBL/GenBank/DDBJ whole genome shotgun (WGS) entry which is preliminary data.</text>
</comment>
<dbReference type="Pfam" id="PF00474">
    <property type="entry name" value="SSF"/>
    <property type="match status" value="1"/>
</dbReference>
<feature type="transmembrane region" description="Helical" evidence="7">
    <location>
        <begin position="527"/>
        <end position="546"/>
    </location>
</feature>
<evidence type="ECO:0000256" key="6">
    <source>
        <dbReference type="RuleBase" id="RU362091"/>
    </source>
</evidence>
<feature type="transmembrane region" description="Helical" evidence="7">
    <location>
        <begin position="221"/>
        <end position="240"/>
    </location>
</feature>
<evidence type="ECO:0000313" key="9">
    <source>
        <dbReference type="EMBL" id="TVO33945.1"/>
    </source>
</evidence>
<feature type="transmembrane region" description="Helical" evidence="7">
    <location>
        <begin position="464"/>
        <end position="490"/>
    </location>
</feature>
<evidence type="ECO:0000256" key="2">
    <source>
        <dbReference type="ARBA" id="ARBA00006434"/>
    </source>
</evidence>
<feature type="transmembrane region" description="Helical" evidence="7">
    <location>
        <begin position="394"/>
        <end position="419"/>
    </location>
</feature>
<protein>
    <submittedName>
        <fullName evidence="9">Transporter</fullName>
    </submittedName>
</protein>
<organism evidence="9 10">
    <name type="scientific">Vibrio algivorus</name>
    <dbReference type="NCBI Taxonomy" id="1667024"/>
    <lineage>
        <taxon>Bacteria</taxon>
        <taxon>Pseudomonadati</taxon>
        <taxon>Pseudomonadota</taxon>
        <taxon>Gammaproteobacteria</taxon>
        <taxon>Vibrionales</taxon>
        <taxon>Vibrionaceae</taxon>
        <taxon>Vibrio</taxon>
    </lineage>
</organism>
<evidence type="ECO:0000256" key="5">
    <source>
        <dbReference type="ARBA" id="ARBA00023136"/>
    </source>
</evidence>
<dbReference type="EMBL" id="VMKJ01000035">
    <property type="protein sequence ID" value="TVO33945.1"/>
    <property type="molecule type" value="Genomic_DNA"/>
</dbReference>
<evidence type="ECO:0000313" key="8">
    <source>
        <dbReference type="EMBL" id="GLT15279.1"/>
    </source>
</evidence>
<evidence type="ECO:0000256" key="1">
    <source>
        <dbReference type="ARBA" id="ARBA00004141"/>
    </source>
</evidence>
<dbReference type="InterPro" id="IPR001734">
    <property type="entry name" value="Na/solute_symporter"/>
</dbReference>
<keyword evidence="3 7" id="KW-0812">Transmembrane</keyword>